<evidence type="ECO:0000256" key="5">
    <source>
        <dbReference type="ARBA" id="ARBA00023136"/>
    </source>
</evidence>
<proteinExistence type="evidence at transcript level"/>
<keyword evidence="8" id="KW-0067">ATP-binding</keyword>
<dbReference type="GO" id="GO:0140359">
    <property type="term" value="F:ABC-type transporter activity"/>
    <property type="evidence" value="ECO:0007669"/>
    <property type="project" value="InterPro"/>
</dbReference>
<dbReference type="PANTHER" id="PTHR48041">
    <property type="entry name" value="ABC TRANSPORTER G FAMILY MEMBER 28"/>
    <property type="match status" value="1"/>
</dbReference>
<evidence type="ECO:0000256" key="6">
    <source>
        <dbReference type="SAM" id="Phobius"/>
    </source>
</evidence>
<keyword evidence="3 6" id="KW-0812">Transmembrane</keyword>
<evidence type="ECO:0000256" key="1">
    <source>
        <dbReference type="ARBA" id="ARBA00004141"/>
    </source>
</evidence>
<evidence type="ECO:0000313" key="8">
    <source>
        <dbReference type="EMBL" id="JAB90055.1"/>
    </source>
</evidence>
<feature type="domain" description="ABC-2 type transporter transmembrane" evidence="7">
    <location>
        <begin position="5"/>
        <end position="85"/>
    </location>
</feature>
<feature type="transmembrane region" description="Helical" evidence="6">
    <location>
        <begin position="6"/>
        <end position="28"/>
    </location>
</feature>
<keyword evidence="4 6" id="KW-1133">Transmembrane helix</keyword>
<keyword evidence="5 6" id="KW-0472">Membrane</keyword>
<dbReference type="PANTHER" id="PTHR48041:SF78">
    <property type="entry name" value="ABC TRANSPORTER EXPRESSED IN TRACHEA, ISOFORM A"/>
    <property type="match status" value="1"/>
</dbReference>
<accession>W8AMQ7</accession>
<gene>
    <name evidence="8" type="primary">ABCG1</name>
</gene>
<dbReference type="OrthoDB" id="66620at2759"/>
<evidence type="ECO:0000256" key="2">
    <source>
        <dbReference type="ARBA" id="ARBA00022448"/>
    </source>
</evidence>
<keyword evidence="2" id="KW-0813">Transport</keyword>
<feature type="transmembrane region" description="Helical" evidence="6">
    <location>
        <begin position="35"/>
        <end position="55"/>
    </location>
</feature>
<dbReference type="InterPro" id="IPR050352">
    <property type="entry name" value="ABCG_transporters"/>
</dbReference>
<dbReference type="GO" id="GO:0005524">
    <property type="term" value="F:ATP binding"/>
    <property type="evidence" value="ECO:0007669"/>
    <property type="project" value="UniProtKB-KW"/>
</dbReference>
<evidence type="ECO:0000259" key="7">
    <source>
        <dbReference type="Pfam" id="PF01061"/>
    </source>
</evidence>
<reference evidence="8" key="1">
    <citation type="submission" date="2013-07" db="EMBL/GenBank/DDBJ databases">
        <authorList>
            <person name="Geib S."/>
        </authorList>
    </citation>
    <scope>NUCLEOTIDE SEQUENCE</scope>
</reference>
<sequence>MEPLRVTMFVFICVLTSLVAQSLGLLIGAGMNIEAGVFLGPVTTIPTILFSGFFVNFDTIPGYLQWVTYVSYVRYGFEGAMVSIYGMDRATMECHEIYCHFRFPKKFLEEMSMDKAEYWIDAVALLGTFIALRIIAYFVLRWKLHLIR</sequence>
<organism evidence="8">
    <name type="scientific">Ceratitis capitata</name>
    <name type="common">Mediterranean fruit fly</name>
    <name type="synonym">Tephritis capitata</name>
    <dbReference type="NCBI Taxonomy" id="7213"/>
    <lineage>
        <taxon>Eukaryota</taxon>
        <taxon>Metazoa</taxon>
        <taxon>Ecdysozoa</taxon>
        <taxon>Arthropoda</taxon>
        <taxon>Hexapoda</taxon>
        <taxon>Insecta</taxon>
        <taxon>Pterygota</taxon>
        <taxon>Neoptera</taxon>
        <taxon>Endopterygota</taxon>
        <taxon>Diptera</taxon>
        <taxon>Brachycera</taxon>
        <taxon>Muscomorpha</taxon>
        <taxon>Tephritoidea</taxon>
        <taxon>Tephritidae</taxon>
        <taxon>Ceratitis</taxon>
        <taxon>Ceratitis</taxon>
    </lineage>
</organism>
<dbReference type="InterPro" id="IPR013525">
    <property type="entry name" value="ABC2_TM"/>
</dbReference>
<dbReference type="AlphaFoldDB" id="W8AMQ7"/>
<dbReference type="EMBL" id="GAMC01016500">
    <property type="protein sequence ID" value="JAB90055.1"/>
    <property type="molecule type" value="mRNA"/>
</dbReference>
<keyword evidence="8" id="KW-0547">Nucleotide-binding</keyword>
<reference evidence="8" key="2">
    <citation type="journal article" date="2014" name="BMC Genomics">
        <title>A genomic perspective to assessing quality of mass-reared SIT flies used in Mediterranean fruit fly (Ceratitis capitata) eradication in California.</title>
        <authorList>
            <person name="Calla B."/>
            <person name="Hall B."/>
            <person name="Hou S."/>
            <person name="Geib S.M."/>
        </authorList>
    </citation>
    <scope>NUCLEOTIDE SEQUENCE</scope>
</reference>
<dbReference type="GO" id="GO:0005886">
    <property type="term" value="C:plasma membrane"/>
    <property type="evidence" value="ECO:0007669"/>
    <property type="project" value="TreeGrafter"/>
</dbReference>
<evidence type="ECO:0000256" key="3">
    <source>
        <dbReference type="ARBA" id="ARBA00022692"/>
    </source>
</evidence>
<comment type="subcellular location">
    <subcellularLocation>
        <location evidence="1">Membrane</location>
        <topology evidence="1">Multi-pass membrane protein</topology>
    </subcellularLocation>
</comment>
<dbReference type="Pfam" id="PF01061">
    <property type="entry name" value="ABC2_membrane"/>
    <property type="match status" value="1"/>
</dbReference>
<feature type="transmembrane region" description="Helical" evidence="6">
    <location>
        <begin position="118"/>
        <end position="140"/>
    </location>
</feature>
<evidence type="ECO:0000256" key="4">
    <source>
        <dbReference type="ARBA" id="ARBA00022989"/>
    </source>
</evidence>
<protein>
    <submittedName>
        <fullName evidence="8">ATP-binding cassette sub-family G member 1</fullName>
    </submittedName>
</protein>
<name>W8AMQ7_CERCA</name>